<comment type="caution">
    <text evidence="3">The sequence shown here is derived from an EMBL/GenBank/DDBJ whole genome shotgun (WGS) entry which is preliminary data.</text>
</comment>
<evidence type="ECO:0000313" key="3">
    <source>
        <dbReference type="EMBL" id="MDO1447394.1"/>
    </source>
</evidence>
<sequence>MKKLFVLVVMLVAASHIMAQSTFTIGPRVGLNYTKISSDNQSNVNYEYIRTWSGGAFVRANLGKFYVQPEAYFNTKGSNLQIRQDPSNPASQNVNGRIRLSSLDTPLLIGYKLAEGKRKKSNFRIYGGPVASFVLKEKENDLKLLNENSYEFNKSNIGIQTGVGFDLGNLTFDARYETGLNLINSYFNQRAKVFQLSVGFKLF</sequence>
<dbReference type="Pfam" id="PF13568">
    <property type="entry name" value="OMP_b-brl_2"/>
    <property type="match status" value="1"/>
</dbReference>
<dbReference type="RefSeq" id="WP_302038198.1">
    <property type="nucleotide sequence ID" value="NZ_JAUKPO010000007.1"/>
</dbReference>
<dbReference type="InterPro" id="IPR025665">
    <property type="entry name" value="Beta-barrel_OMP_2"/>
</dbReference>
<keyword evidence="1" id="KW-0732">Signal</keyword>
<reference evidence="3" key="1">
    <citation type="submission" date="2023-07" db="EMBL/GenBank/DDBJ databases">
        <title>The genome sequence of Rhodocytophaga aerolata KACC 12507.</title>
        <authorList>
            <person name="Zhang X."/>
        </authorList>
    </citation>
    <scope>NUCLEOTIDE SEQUENCE</scope>
    <source>
        <strain evidence="3">KACC 12507</strain>
    </source>
</reference>
<evidence type="ECO:0000259" key="2">
    <source>
        <dbReference type="Pfam" id="PF13568"/>
    </source>
</evidence>
<evidence type="ECO:0000256" key="1">
    <source>
        <dbReference type="SAM" id="SignalP"/>
    </source>
</evidence>
<accession>A0ABT8R631</accession>
<protein>
    <submittedName>
        <fullName evidence="3">Porin family protein</fullName>
    </submittedName>
</protein>
<proteinExistence type="predicted"/>
<feature type="domain" description="Outer membrane protein beta-barrel" evidence="2">
    <location>
        <begin position="19"/>
        <end position="181"/>
    </location>
</feature>
<feature type="signal peptide" evidence="1">
    <location>
        <begin position="1"/>
        <end position="19"/>
    </location>
</feature>
<keyword evidence="4" id="KW-1185">Reference proteome</keyword>
<feature type="chain" id="PRO_5047099527" evidence="1">
    <location>
        <begin position="20"/>
        <end position="203"/>
    </location>
</feature>
<dbReference type="EMBL" id="JAUKPO010000007">
    <property type="protein sequence ID" value="MDO1447394.1"/>
    <property type="molecule type" value="Genomic_DNA"/>
</dbReference>
<dbReference type="Proteomes" id="UP001168528">
    <property type="component" value="Unassembled WGS sequence"/>
</dbReference>
<gene>
    <name evidence="3" type="ORF">Q0590_14085</name>
</gene>
<name>A0ABT8R631_9BACT</name>
<evidence type="ECO:0000313" key="4">
    <source>
        <dbReference type="Proteomes" id="UP001168528"/>
    </source>
</evidence>
<organism evidence="3 4">
    <name type="scientific">Rhodocytophaga aerolata</name>
    <dbReference type="NCBI Taxonomy" id="455078"/>
    <lineage>
        <taxon>Bacteria</taxon>
        <taxon>Pseudomonadati</taxon>
        <taxon>Bacteroidota</taxon>
        <taxon>Cytophagia</taxon>
        <taxon>Cytophagales</taxon>
        <taxon>Rhodocytophagaceae</taxon>
        <taxon>Rhodocytophaga</taxon>
    </lineage>
</organism>